<evidence type="ECO:0000313" key="3">
    <source>
        <dbReference type="Proteomes" id="UP000657918"/>
    </source>
</evidence>
<dbReference type="AlphaFoldDB" id="A0A835JV25"/>
<feature type="compositionally biased region" description="Polar residues" evidence="1">
    <location>
        <begin position="81"/>
        <end position="93"/>
    </location>
</feature>
<sequence length="101" mass="11210">MPIRSPDHDPQFIVPHKLRGITISLEGFLEMMPCLITRIIRAIRKLNDPGDNVMTSEGQQITDTFKGIKLVLEFVCTENQQPVADNGSGSDSSRGCRIALE</sequence>
<proteinExistence type="predicted"/>
<accession>A0A835JV25</accession>
<organism evidence="2 3">
    <name type="scientific">Salix dunnii</name>
    <dbReference type="NCBI Taxonomy" id="1413687"/>
    <lineage>
        <taxon>Eukaryota</taxon>
        <taxon>Viridiplantae</taxon>
        <taxon>Streptophyta</taxon>
        <taxon>Embryophyta</taxon>
        <taxon>Tracheophyta</taxon>
        <taxon>Spermatophyta</taxon>
        <taxon>Magnoliopsida</taxon>
        <taxon>eudicotyledons</taxon>
        <taxon>Gunneridae</taxon>
        <taxon>Pentapetalae</taxon>
        <taxon>rosids</taxon>
        <taxon>fabids</taxon>
        <taxon>Malpighiales</taxon>
        <taxon>Salicaceae</taxon>
        <taxon>Saliceae</taxon>
        <taxon>Salix</taxon>
    </lineage>
</organism>
<gene>
    <name evidence="2" type="ORF">SADUNF_Sadunf10G0048800</name>
</gene>
<reference evidence="2 3" key="1">
    <citation type="submission" date="2020-10" db="EMBL/GenBank/DDBJ databases">
        <title>Plant Genome Project.</title>
        <authorList>
            <person name="Zhang R.-G."/>
        </authorList>
    </citation>
    <scope>NUCLEOTIDE SEQUENCE [LARGE SCALE GENOMIC DNA]</scope>
    <source>
        <strain evidence="2">FAFU-HL-1</strain>
        <tissue evidence="2">Leaf</tissue>
    </source>
</reference>
<dbReference type="OrthoDB" id="10548291at2759"/>
<comment type="caution">
    <text evidence="2">The sequence shown here is derived from an EMBL/GenBank/DDBJ whole genome shotgun (WGS) entry which is preliminary data.</text>
</comment>
<evidence type="ECO:0000256" key="1">
    <source>
        <dbReference type="SAM" id="MobiDB-lite"/>
    </source>
</evidence>
<dbReference type="Proteomes" id="UP000657918">
    <property type="component" value="Unassembled WGS sequence"/>
</dbReference>
<name>A0A835JV25_9ROSI</name>
<evidence type="ECO:0000313" key="2">
    <source>
        <dbReference type="EMBL" id="KAF9673675.1"/>
    </source>
</evidence>
<dbReference type="EMBL" id="JADGMS010000010">
    <property type="protein sequence ID" value="KAF9673675.1"/>
    <property type="molecule type" value="Genomic_DNA"/>
</dbReference>
<feature type="region of interest" description="Disordered" evidence="1">
    <location>
        <begin position="81"/>
        <end position="101"/>
    </location>
</feature>
<protein>
    <submittedName>
        <fullName evidence="2">Uncharacterized protein</fullName>
    </submittedName>
</protein>
<keyword evidence="3" id="KW-1185">Reference proteome</keyword>